<comment type="caution">
    <text evidence="1">The sequence shown here is derived from an EMBL/GenBank/DDBJ whole genome shotgun (WGS) entry which is preliminary data.</text>
</comment>
<name>A0AAV5K6X1_9ROSI</name>
<proteinExistence type="predicted"/>
<dbReference type="Proteomes" id="UP001054252">
    <property type="component" value="Unassembled WGS sequence"/>
</dbReference>
<sequence length="56" mass="6011">MLLAKQGAQTNENLKSGPQKLNFTSVAIRFTSSRPPHRIGLGSSFFTALGVPTSHL</sequence>
<dbReference type="AlphaFoldDB" id="A0AAV5K6X1"/>
<dbReference type="EMBL" id="BPVZ01000056">
    <property type="protein sequence ID" value="GKV20818.1"/>
    <property type="molecule type" value="Genomic_DNA"/>
</dbReference>
<organism evidence="1 2">
    <name type="scientific">Rubroshorea leprosula</name>
    <dbReference type="NCBI Taxonomy" id="152421"/>
    <lineage>
        <taxon>Eukaryota</taxon>
        <taxon>Viridiplantae</taxon>
        <taxon>Streptophyta</taxon>
        <taxon>Embryophyta</taxon>
        <taxon>Tracheophyta</taxon>
        <taxon>Spermatophyta</taxon>
        <taxon>Magnoliopsida</taxon>
        <taxon>eudicotyledons</taxon>
        <taxon>Gunneridae</taxon>
        <taxon>Pentapetalae</taxon>
        <taxon>rosids</taxon>
        <taxon>malvids</taxon>
        <taxon>Malvales</taxon>
        <taxon>Dipterocarpaceae</taxon>
        <taxon>Rubroshorea</taxon>
    </lineage>
</organism>
<gene>
    <name evidence="1" type="ORF">SLEP1_g30881</name>
</gene>
<reference evidence="1 2" key="1">
    <citation type="journal article" date="2021" name="Commun. Biol.">
        <title>The genome of Shorea leprosula (Dipterocarpaceae) highlights the ecological relevance of drought in aseasonal tropical rainforests.</title>
        <authorList>
            <person name="Ng K.K.S."/>
            <person name="Kobayashi M.J."/>
            <person name="Fawcett J.A."/>
            <person name="Hatakeyama M."/>
            <person name="Paape T."/>
            <person name="Ng C.H."/>
            <person name="Ang C.C."/>
            <person name="Tnah L.H."/>
            <person name="Lee C.T."/>
            <person name="Nishiyama T."/>
            <person name="Sese J."/>
            <person name="O'Brien M.J."/>
            <person name="Copetti D."/>
            <person name="Mohd Noor M.I."/>
            <person name="Ong R.C."/>
            <person name="Putra M."/>
            <person name="Sireger I.Z."/>
            <person name="Indrioko S."/>
            <person name="Kosugi Y."/>
            <person name="Izuno A."/>
            <person name="Isagi Y."/>
            <person name="Lee S.L."/>
            <person name="Shimizu K.K."/>
        </authorList>
    </citation>
    <scope>NUCLEOTIDE SEQUENCE [LARGE SCALE GENOMIC DNA]</scope>
    <source>
        <strain evidence="1">214</strain>
    </source>
</reference>
<protein>
    <submittedName>
        <fullName evidence="1">Uncharacterized protein</fullName>
    </submittedName>
</protein>
<accession>A0AAV5K6X1</accession>
<keyword evidence="2" id="KW-1185">Reference proteome</keyword>
<evidence type="ECO:0000313" key="2">
    <source>
        <dbReference type="Proteomes" id="UP001054252"/>
    </source>
</evidence>
<evidence type="ECO:0000313" key="1">
    <source>
        <dbReference type="EMBL" id="GKV20818.1"/>
    </source>
</evidence>